<dbReference type="Pfam" id="PF14520">
    <property type="entry name" value="HHH_5"/>
    <property type="match status" value="1"/>
</dbReference>
<dbReference type="HAMAP" id="MF_00031">
    <property type="entry name" value="DNA_HJ_migration_RuvA"/>
    <property type="match status" value="1"/>
</dbReference>
<evidence type="ECO:0000256" key="1">
    <source>
        <dbReference type="ARBA" id="ARBA00022490"/>
    </source>
</evidence>
<evidence type="ECO:0000256" key="2">
    <source>
        <dbReference type="ARBA" id="ARBA00022763"/>
    </source>
</evidence>
<dbReference type="InterPro" id="IPR011114">
    <property type="entry name" value="RuvA_C"/>
</dbReference>
<dbReference type="GO" id="GO:0005524">
    <property type="term" value="F:ATP binding"/>
    <property type="evidence" value="ECO:0007669"/>
    <property type="project" value="InterPro"/>
</dbReference>
<gene>
    <name evidence="6 8" type="primary">ruvA</name>
    <name evidence="8" type="ORF">ENT43_01895</name>
</gene>
<dbReference type="GO" id="GO:0009378">
    <property type="term" value="F:four-way junction helicase activity"/>
    <property type="evidence" value="ECO:0007669"/>
    <property type="project" value="InterPro"/>
</dbReference>
<dbReference type="InterPro" id="IPR013849">
    <property type="entry name" value="DNA_helicase_Holl-junc_RuvA_I"/>
</dbReference>
<dbReference type="InterPro" id="IPR010994">
    <property type="entry name" value="RuvA_2-like"/>
</dbReference>
<dbReference type="Pfam" id="PF07499">
    <property type="entry name" value="RuvA_C"/>
    <property type="match status" value="1"/>
</dbReference>
<dbReference type="SUPFAM" id="SSF46929">
    <property type="entry name" value="DNA helicase RuvA subunit, C-terminal domain"/>
    <property type="match status" value="1"/>
</dbReference>
<dbReference type="GO" id="GO:0009379">
    <property type="term" value="C:Holliday junction helicase complex"/>
    <property type="evidence" value="ECO:0007669"/>
    <property type="project" value="InterPro"/>
</dbReference>
<evidence type="ECO:0000256" key="4">
    <source>
        <dbReference type="ARBA" id="ARBA00023172"/>
    </source>
</evidence>
<evidence type="ECO:0000313" key="8">
    <source>
        <dbReference type="EMBL" id="HGT70991.1"/>
    </source>
</evidence>
<dbReference type="GO" id="GO:0006281">
    <property type="term" value="P:DNA repair"/>
    <property type="evidence" value="ECO:0007669"/>
    <property type="project" value="UniProtKB-UniRule"/>
</dbReference>
<name>A0A7C4M1R7_UNCC3</name>
<dbReference type="Gene3D" id="2.40.50.140">
    <property type="entry name" value="Nucleic acid-binding proteins"/>
    <property type="match status" value="1"/>
</dbReference>
<protein>
    <recommendedName>
        <fullName evidence="6">Holliday junction branch migration complex subunit RuvA</fullName>
    </recommendedName>
</protein>
<dbReference type="Pfam" id="PF01330">
    <property type="entry name" value="RuvA_N"/>
    <property type="match status" value="1"/>
</dbReference>
<sequence length="196" mass="21483">MIAYLHGSVLLKKENWIIIENQGVGYKVFVSVNIINDVRIGDSTSLYIYHHITESSQSLYGFNIYDEQEFFELLLSISGIGPKVALNVLNAASLGDIREAVIANNPDILTNISGIGKKTAERIVLELKNKITIGDIRPIGTKSADVGSHTNLDVYEALIQLGYNAVEARTAIKMIDPDIQDADKKLKAALKNLGRG</sequence>
<keyword evidence="1 6" id="KW-0963">Cytoplasm</keyword>
<dbReference type="CDD" id="cd14332">
    <property type="entry name" value="UBA_RuvA_C"/>
    <property type="match status" value="1"/>
</dbReference>
<dbReference type="SMART" id="SM00278">
    <property type="entry name" value="HhH1"/>
    <property type="match status" value="2"/>
</dbReference>
<comment type="subunit">
    <text evidence="6">Homotetramer. Forms an RuvA(8)-RuvB(12)-Holliday junction (HJ) complex. HJ DNA is sandwiched between 2 RuvA tetramers; dsDNA enters through RuvA and exits via RuvB. An RuvB hexamer assembles on each DNA strand where it exits the tetramer. Each RuvB hexamer is contacted by two RuvA subunits (via domain III) on 2 adjacent RuvB subunits; this complex drives branch migration. In the full resolvosome a probable DNA-RuvA(4)-RuvB(12)-RuvC(2) complex forms which resolves the HJ.</text>
</comment>
<feature type="region of interest" description="Domain III" evidence="6">
    <location>
        <begin position="146"/>
        <end position="196"/>
    </location>
</feature>
<dbReference type="SUPFAM" id="SSF50249">
    <property type="entry name" value="Nucleic acid-binding proteins"/>
    <property type="match status" value="1"/>
</dbReference>
<comment type="function">
    <text evidence="6">The RuvA-RuvB-RuvC complex processes Holliday junction (HJ) DNA during genetic recombination and DNA repair, while the RuvA-RuvB complex plays an important role in the rescue of blocked DNA replication forks via replication fork reversal (RFR). RuvA specifically binds to HJ cruciform DNA, conferring on it an open structure. The RuvB hexamer acts as an ATP-dependent pump, pulling dsDNA into and through the RuvAB complex. HJ branch migration allows RuvC to scan DNA until it finds its consensus sequence, where it cleaves and resolves the cruciform DNA.</text>
</comment>
<reference evidence="8" key="1">
    <citation type="journal article" date="2020" name="mSystems">
        <title>Genome- and Community-Level Interaction Insights into Carbon Utilization and Element Cycling Functions of Hydrothermarchaeota in Hydrothermal Sediment.</title>
        <authorList>
            <person name="Zhou Z."/>
            <person name="Liu Y."/>
            <person name="Xu W."/>
            <person name="Pan J."/>
            <person name="Luo Z.H."/>
            <person name="Li M."/>
        </authorList>
    </citation>
    <scope>NUCLEOTIDE SEQUENCE [LARGE SCALE GENOMIC DNA]</scope>
    <source>
        <strain evidence="8">SpSt-579</strain>
    </source>
</reference>
<dbReference type="Gene3D" id="1.10.8.10">
    <property type="entry name" value="DNA helicase RuvA subunit, C-terminal domain"/>
    <property type="match status" value="1"/>
</dbReference>
<feature type="domain" description="Helix-hairpin-helix DNA-binding motif class 1" evidence="7">
    <location>
        <begin position="72"/>
        <end position="91"/>
    </location>
</feature>
<organism evidence="8">
    <name type="scientific">candidate division CPR3 bacterium</name>
    <dbReference type="NCBI Taxonomy" id="2268181"/>
    <lineage>
        <taxon>Bacteria</taxon>
        <taxon>Bacteria division CPR3</taxon>
    </lineage>
</organism>
<comment type="caution">
    <text evidence="6">Lacks conserved residue(s) required for the propagation of feature annotation.</text>
</comment>
<evidence type="ECO:0000259" key="7">
    <source>
        <dbReference type="SMART" id="SM00278"/>
    </source>
</evidence>
<dbReference type="InterPro" id="IPR003583">
    <property type="entry name" value="Hlx-hairpin-Hlx_DNA-bd_motif"/>
</dbReference>
<keyword evidence="8" id="KW-0378">Hydrolase</keyword>
<keyword evidence="4 6" id="KW-0233">DNA recombination</keyword>
<dbReference type="InterPro" id="IPR036267">
    <property type="entry name" value="RuvA_C_sf"/>
</dbReference>
<dbReference type="GO" id="GO:0000400">
    <property type="term" value="F:four-way junction DNA binding"/>
    <property type="evidence" value="ECO:0007669"/>
    <property type="project" value="UniProtKB-UniRule"/>
</dbReference>
<keyword evidence="5 6" id="KW-0234">DNA repair</keyword>
<keyword evidence="2 6" id="KW-0227">DNA damage</keyword>
<proteinExistence type="inferred from homology"/>
<dbReference type="InterPro" id="IPR000085">
    <property type="entry name" value="RuvA"/>
</dbReference>
<dbReference type="GO" id="GO:0016787">
    <property type="term" value="F:hydrolase activity"/>
    <property type="evidence" value="ECO:0007669"/>
    <property type="project" value="UniProtKB-KW"/>
</dbReference>
<comment type="subcellular location">
    <subcellularLocation>
        <location evidence="6">Cytoplasm</location>
    </subcellularLocation>
</comment>
<dbReference type="SUPFAM" id="SSF47781">
    <property type="entry name" value="RuvA domain 2-like"/>
    <property type="match status" value="1"/>
</dbReference>
<dbReference type="InterPro" id="IPR012340">
    <property type="entry name" value="NA-bd_OB-fold"/>
</dbReference>
<dbReference type="Gene3D" id="1.10.150.20">
    <property type="entry name" value="5' to 3' exonuclease, C-terminal subdomain"/>
    <property type="match status" value="1"/>
</dbReference>
<dbReference type="GO" id="GO:0005737">
    <property type="term" value="C:cytoplasm"/>
    <property type="evidence" value="ECO:0007669"/>
    <property type="project" value="UniProtKB-SubCell"/>
</dbReference>
<dbReference type="NCBIfam" id="TIGR00084">
    <property type="entry name" value="ruvA"/>
    <property type="match status" value="1"/>
</dbReference>
<dbReference type="GO" id="GO:0006310">
    <property type="term" value="P:DNA recombination"/>
    <property type="evidence" value="ECO:0007669"/>
    <property type="project" value="UniProtKB-UniRule"/>
</dbReference>
<evidence type="ECO:0000256" key="3">
    <source>
        <dbReference type="ARBA" id="ARBA00023125"/>
    </source>
</evidence>
<comment type="caution">
    <text evidence="8">The sequence shown here is derived from an EMBL/GenBank/DDBJ whole genome shotgun (WGS) entry which is preliminary data.</text>
</comment>
<dbReference type="EMBL" id="DSYQ01000007">
    <property type="protein sequence ID" value="HGT70991.1"/>
    <property type="molecule type" value="Genomic_DNA"/>
</dbReference>
<dbReference type="GO" id="GO:0048476">
    <property type="term" value="C:Holliday junction resolvase complex"/>
    <property type="evidence" value="ECO:0007669"/>
    <property type="project" value="UniProtKB-UniRule"/>
</dbReference>
<keyword evidence="3 6" id="KW-0238">DNA-binding</keyword>
<comment type="domain">
    <text evidence="6">Has three domains with a flexible linker between the domains II and III and assumes an 'L' shape. Domain III is highly mobile and contacts RuvB.</text>
</comment>
<accession>A0A7C4M1R7</accession>
<dbReference type="AlphaFoldDB" id="A0A7C4M1R7"/>
<evidence type="ECO:0000256" key="6">
    <source>
        <dbReference type="HAMAP-Rule" id="MF_00031"/>
    </source>
</evidence>
<comment type="similarity">
    <text evidence="6">Belongs to the RuvA family.</text>
</comment>
<evidence type="ECO:0000256" key="5">
    <source>
        <dbReference type="ARBA" id="ARBA00023204"/>
    </source>
</evidence>
<feature type="domain" description="Helix-hairpin-helix DNA-binding motif class 1" evidence="7">
    <location>
        <begin position="107"/>
        <end position="126"/>
    </location>
</feature>